<dbReference type="Pfam" id="PF00498">
    <property type="entry name" value="FHA"/>
    <property type="match status" value="1"/>
</dbReference>
<protein>
    <submittedName>
        <fullName evidence="5">FHA domain-containing protein</fullName>
    </submittedName>
</protein>
<dbReference type="InterPro" id="IPR008984">
    <property type="entry name" value="SMAD_FHA_dom_sf"/>
</dbReference>
<feature type="transmembrane region" description="Helical" evidence="3">
    <location>
        <begin position="97"/>
        <end position="116"/>
    </location>
</feature>
<dbReference type="Pfam" id="PF18936">
    <property type="entry name" value="DUF5684"/>
    <property type="match status" value="1"/>
</dbReference>
<evidence type="ECO:0000313" key="6">
    <source>
        <dbReference type="Proteomes" id="UP000297983"/>
    </source>
</evidence>
<keyword evidence="3" id="KW-0812">Transmembrane</keyword>
<dbReference type="InterPro" id="IPR043739">
    <property type="entry name" value="DUF5684"/>
</dbReference>
<dbReference type="AlphaFoldDB" id="A0A4R9APT5"/>
<evidence type="ECO:0000256" key="2">
    <source>
        <dbReference type="SAM" id="MobiDB-lite"/>
    </source>
</evidence>
<dbReference type="RefSeq" id="WP_134553228.1">
    <property type="nucleotide sequence ID" value="NZ_SOHL01000030.1"/>
</dbReference>
<dbReference type="Proteomes" id="UP000297983">
    <property type="component" value="Unassembled WGS sequence"/>
</dbReference>
<sequence>MDESSGAMIAIIMVVLLFSVGVYVVSSIALGKVFVKLGEQAWKGWIPIVNSITLFELGRYSALWVLGLFIPAANLVALVVFIMAVNNVNRRLGHGGGFTLLCLVSFPLWAGVLGFGRSVDTGWMPATAATGYVPFVPVTPLSMMLAASAPAGQSVMTPTPPPLAVPPLAVPPLAEPPLPPARPPAVLETAPLVPPASPAPPAVRGLPTGPPPFYVSARPVPPAVSESSAPPAATDASAVAAPPAAPTAAGGATAPSFPAHAAASVNEAASAPSVALDSGAEADDDDLDQTMIVVRRMKPWTLETEHGLKVSLTKPVVLLGRNPVRDGAHADAQLVLLHDPGRTVSKTHARLDFVEGAWEIHDLHSTNGIVLIDGGGIENELDAGATAPLTDRFLLGELAARIYLEA</sequence>
<accession>A0A4R9APT5</accession>
<evidence type="ECO:0000256" key="3">
    <source>
        <dbReference type="SAM" id="Phobius"/>
    </source>
</evidence>
<evidence type="ECO:0000259" key="4">
    <source>
        <dbReference type="PROSITE" id="PS50006"/>
    </source>
</evidence>
<keyword evidence="3" id="KW-0472">Membrane</keyword>
<dbReference type="SUPFAM" id="SSF49879">
    <property type="entry name" value="SMAD/FHA domain"/>
    <property type="match status" value="1"/>
</dbReference>
<dbReference type="InterPro" id="IPR000253">
    <property type="entry name" value="FHA_dom"/>
</dbReference>
<proteinExistence type="predicted"/>
<dbReference type="CDD" id="cd00060">
    <property type="entry name" value="FHA"/>
    <property type="match status" value="1"/>
</dbReference>
<keyword evidence="3" id="KW-1133">Transmembrane helix</keyword>
<feature type="transmembrane region" description="Helical" evidence="3">
    <location>
        <begin position="62"/>
        <end position="85"/>
    </location>
</feature>
<evidence type="ECO:0000313" key="5">
    <source>
        <dbReference type="EMBL" id="TFD66594.1"/>
    </source>
</evidence>
<keyword evidence="6" id="KW-1185">Reference proteome</keyword>
<keyword evidence="1" id="KW-0597">Phosphoprotein</keyword>
<name>A0A4R9APT5_9MICO</name>
<reference evidence="5 6" key="1">
    <citation type="submission" date="2019-03" db="EMBL/GenBank/DDBJ databases">
        <title>Genomics of glacier-inhabiting Cryobacterium strains.</title>
        <authorList>
            <person name="Liu Q."/>
            <person name="Xin Y.-H."/>
        </authorList>
    </citation>
    <scope>NUCLEOTIDE SEQUENCE [LARGE SCALE GENOMIC DNA]</scope>
    <source>
        <strain evidence="5 6">Hz16</strain>
    </source>
</reference>
<evidence type="ECO:0000256" key="1">
    <source>
        <dbReference type="ARBA" id="ARBA00022553"/>
    </source>
</evidence>
<dbReference type="Gene3D" id="2.60.200.20">
    <property type="match status" value="1"/>
</dbReference>
<feature type="region of interest" description="Disordered" evidence="2">
    <location>
        <begin position="220"/>
        <end position="253"/>
    </location>
</feature>
<organism evidence="5 6">
    <name type="scientific">Cryobacterium gelidum</name>
    <dbReference type="NCBI Taxonomy" id="1259164"/>
    <lineage>
        <taxon>Bacteria</taxon>
        <taxon>Bacillati</taxon>
        <taxon>Actinomycetota</taxon>
        <taxon>Actinomycetes</taxon>
        <taxon>Micrococcales</taxon>
        <taxon>Microbacteriaceae</taxon>
        <taxon>Cryobacterium</taxon>
    </lineage>
</organism>
<gene>
    <name evidence="5" type="ORF">E3T50_15440</name>
</gene>
<dbReference type="EMBL" id="SOHL01000030">
    <property type="protein sequence ID" value="TFD66594.1"/>
    <property type="molecule type" value="Genomic_DNA"/>
</dbReference>
<feature type="domain" description="FHA" evidence="4">
    <location>
        <begin position="317"/>
        <end position="371"/>
    </location>
</feature>
<feature type="transmembrane region" description="Helical" evidence="3">
    <location>
        <begin position="7"/>
        <end position="30"/>
    </location>
</feature>
<comment type="caution">
    <text evidence="5">The sequence shown here is derived from an EMBL/GenBank/DDBJ whole genome shotgun (WGS) entry which is preliminary data.</text>
</comment>
<dbReference type="PROSITE" id="PS50006">
    <property type="entry name" value="FHA_DOMAIN"/>
    <property type="match status" value="1"/>
</dbReference>